<organism evidence="10 11">
    <name type="scientific">Hermetia illucens</name>
    <name type="common">Black soldier fly</name>
    <dbReference type="NCBI Taxonomy" id="343691"/>
    <lineage>
        <taxon>Eukaryota</taxon>
        <taxon>Metazoa</taxon>
        <taxon>Ecdysozoa</taxon>
        <taxon>Arthropoda</taxon>
        <taxon>Hexapoda</taxon>
        <taxon>Insecta</taxon>
        <taxon>Pterygota</taxon>
        <taxon>Neoptera</taxon>
        <taxon>Endopterygota</taxon>
        <taxon>Diptera</taxon>
        <taxon>Brachycera</taxon>
        <taxon>Stratiomyomorpha</taxon>
        <taxon>Stratiomyidae</taxon>
        <taxon>Hermetiinae</taxon>
        <taxon>Hermetia</taxon>
    </lineage>
</organism>
<dbReference type="Gene3D" id="1.10.10.10">
    <property type="entry name" value="Winged helix-like DNA-binding domain superfamily/Winged helix DNA-binding domain"/>
    <property type="match status" value="1"/>
</dbReference>
<feature type="domain" description="Fork-head" evidence="9">
    <location>
        <begin position="52"/>
        <end position="153"/>
    </location>
</feature>
<evidence type="ECO:0000256" key="6">
    <source>
        <dbReference type="ARBA" id="ARBA00023242"/>
    </source>
</evidence>
<dbReference type="PROSITE" id="PS50039">
    <property type="entry name" value="FORK_HEAD_3"/>
    <property type="match status" value="1"/>
</dbReference>
<dbReference type="SUPFAM" id="SSF46785">
    <property type="entry name" value="Winged helix' DNA-binding domain"/>
    <property type="match status" value="1"/>
</dbReference>
<dbReference type="InterPro" id="IPR050211">
    <property type="entry name" value="FOX_domain-containing"/>
</dbReference>
<evidence type="ECO:0000256" key="5">
    <source>
        <dbReference type="ARBA" id="ARBA00023163"/>
    </source>
</evidence>
<sequence>MSALEQLNRISIDYSVFGEVNYPFNFNPYTALPPNLWQFPFSFLKNSHRAEKPPFSYIALIAMAISSSPKQRLTLSGIYKFIMDNFPYYRDNRQGWQNSIRHNLSLNDCFVKVARDKNSTEDDGDGGGKGSYWMLDPSANDMFEQGNYRRRRTRKQRQNKLLLGGQTKTFIDASHQDNSNASNSTDPTTIDGDALDSTSPSMATSSFHPSTIQPTDRITELHKQYLATIAPLNFLFRNNLPNCSNLPDNNRKQAQTQPSTSETIELKDNSCTIPNEDRGSSAISKSSLFTIENLIKKD</sequence>
<evidence type="ECO:0000256" key="8">
    <source>
        <dbReference type="SAM" id="MobiDB-lite"/>
    </source>
</evidence>
<feature type="region of interest" description="Disordered" evidence="8">
    <location>
        <begin position="246"/>
        <end position="280"/>
    </location>
</feature>
<evidence type="ECO:0000259" key="9">
    <source>
        <dbReference type="PROSITE" id="PS50039"/>
    </source>
</evidence>
<dbReference type="FunFam" id="1.10.10.10:FF:000016">
    <property type="entry name" value="Forkhead box protein I1"/>
    <property type="match status" value="1"/>
</dbReference>
<evidence type="ECO:0000256" key="4">
    <source>
        <dbReference type="ARBA" id="ARBA00023125"/>
    </source>
</evidence>
<keyword evidence="4 7" id="KW-0238">DNA-binding</keyword>
<keyword evidence="6 7" id="KW-0539">Nucleus</keyword>
<name>A0A7R8YRK4_HERIL</name>
<dbReference type="PANTHER" id="PTHR11829">
    <property type="entry name" value="FORKHEAD BOX PROTEIN"/>
    <property type="match status" value="1"/>
</dbReference>
<dbReference type="GO" id="GO:0000981">
    <property type="term" value="F:DNA-binding transcription factor activity, RNA polymerase II-specific"/>
    <property type="evidence" value="ECO:0007669"/>
    <property type="project" value="TreeGrafter"/>
</dbReference>
<dbReference type="PROSITE" id="PS00658">
    <property type="entry name" value="FORK_HEAD_2"/>
    <property type="match status" value="1"/>
</dbReference>
<dbReference type="InParanoid" id="A0A7R8YRK4"/>
<dbReference type="OrthoDB" id="5954824at2759"/>
<reference evidence="10 11" key="1">
    <citation type="submission" date="2020-11" db="EMBL/GenBank/DDBJ databases">
        <authorList>
            <person name="Wallbank WR R."/>
            <person name="Pardo Diaz C."/>
            <person name="Kozak K."/>
            <person name="Martin S."/>
            <person name="Jiggins C."/>
            <person name="Moest M."/>
            <person name="Warren A I."/>
            <person name="Generalovic N T."/>
            <person name="Byers J.R.P. K."/>
            <person name="Montejo-Kovacevich G."/>
            <person name="Yen C E."/>
        </authorList>
    </citation>
    <scope>NUCLEOTIDE SEQUENCE [LARGE SCALE GENOMIC DNA]</scope>
</reference>
<protein>
    <recommendedName>
        <fullName evidence="9">Fork-head domain-containing protein</fullName>
    </recommendedName>
</protein>
<keyword evidence="2" id="KW-0217">Developmental protein</keyword>
<evidence type="ECO:0000256" key="1">
    <source>
        <dbReference type="ARBA" id="ARBA00004123"/>
    </source>
</evidence>
<dbReference type="PRINTS" id="PR00053">
    <property type="entry name" value="FORKHEAD"/>
</dbReference>
<dbReference type="GO" id="GO:0030154">
    <property type="term" value="P:cell differentiation"/>
    <property type="evidence" value="ECO:0007669"/>
    <property type="project" value="TreeGrafter"/>
</dbReference>
<evidence type="ECO:0000256" key="7">
    <source>
        <dbReference type="PROSITE-ProRule" id="PRU00089"/>
    </source>
</evidence>
<evidence type="ECO:0000313" key="10">
    <source>
        <dbReference type="EMBL" id="CAD7082956.1"/>
    </source>
</evidence>
<feature type="compositionally biased region" description="Basic residues" evidence="8">
    <location>
        <begin position="148"/>
        <end position="158"/>
    </location>
</feature>
<dbReference type="SMART" id="SM00339">
    <property type="entry name" value="FH"/>
    <property type="match status" value="1"/>
</dbReference>
<comment type="subcellular location">
    <subcellularLocation>
        <location evidence="1 7">Nucleus</location>
    </subcellularLocation>
</comment>
<feature type="compositionally biased region" description="Polar residues" evidence="8">
    <location>
        <begin position="196"/>
        <end position="214"/>
    </location>
</feature>
<keyword evidence="3" id="KW-0805">Transcription regulation</keyword>
<feature type="compositionally biased region" description="Polar residues" evidence="8">
    <location>
        <begin position="176"/>
        <end position="188"/>
    </location>
</feature>
<accession>A0A7R8YRK4</accession>
<keyword evidence="5" id="KW-0804">Transcription</keyword>
<evidence type="ECO:0000256" key="3">
    <source>
        <dbReference type="ARBA" id="ARBA00023015"/>
    </source>
</evidence>
<feature type="DNA-binding region" description="Fork-head" evidence="7">
    <location>
        <begin position="52"/>
        <end position="153"/>
    </location>
</feature>
<feature type="compositionally biased region" description="Polar residues" evidence="8">
    <location>
        <begin position="246"/>
        <end position="273"/>
    </location>
</feature>
<dbReference type="InterPro" id="IPR030456">
    <property type="entry name" value="TF_fork_head_CS_2"/>
</dbReference>
<feature type="region of interest" description="Disordered" evidence="8">
    <location>
        <begin position="117"/>
        <end position="138"/>
    </location>
</feature>
<dbReference type="InterPro" id="IPR018122">
    <property type="entry name" value="TF_fork_head_CS_1"/>
</dbReference>
<feature type="region of interest" description="Disordered" evidence="8">
    <location>
        <begin position="147"/>
        <end position="166"/>
    </location>
</feature>
<evidence type="ECO:0000256" key="2">
    <source>
        <dbReference type="ARBA" id="ARBA00022473"/>
    </source>
</evidence>
<dbReference type="PROSITE" id="PS00657">
    <property type="entry name" value="FORK_HEAD_1"/>
    <property type="match status" value="1"/>
</dbReference>
<dbReference type="GO" id="GO:0000978">
    <property type="term" value="F:RNA polymerase II cis-regulatory region sequence-specific DNA binding"/>
    <property type="evidence" value="ECO:0007669"/>
    <property type="project" value="TreeGrafter"/>
</dbReference>
<dbReference type="Proteomes" id="UP000594454">
    <property type="component" value="Chromosome 2"/>
</dbReference>
<keyword evidence="11" id="KW-1185">Reference proteome</keyword>
<dbReference type="Pfam" id="PF00250">
    <property type="entry name" value="Forkhead"/>
    <property type="match status" value="1"/>
</dbReference>
<evidence type="ECO:0000313" key="11">
    <source>
        <dbReference type="Proteomes" id="UP000594454"/>
    </source>
</evidence>
<dbReference type="GO" id="GO:0005634">
    <property type="term" value="C:nucleus"/>
    <property type="evidence" value="ECO:0007669"/>
    <property type="project" value="UniProtKB-SubCell"/>
</dbReference>
<dbReference type="EMBL" id="LR899010">
    <property type="protein sequence ID" value="CAD7082956.1"/>
    <property type="molecule type" value="Genomic_DNA"/>
</dbReference>
<dbReference type="GO" id="GO:0009653">
    <property type="term" value="P:anatomical structure morphogenesis"/>
    <property type="evidence" value="ECO:0007669"/>
    <property type="project" value="TreeGrafter"/>
</dbReference>
<dbReference type="AlphaFoldDB" id="A0A7R8YRK4"/>
<feature type="region of interest" description="Disordered" evidence="8">
    <location>
        <begin position="173"/>
        <end position="214"/>
    </location>
</feature>
<proteinExistence type="predicted"/>
<dbReference type="InterPro" id="IPR036390">
    <property type="entry name" value="WH_DNA-bd_sf"/>
</dbReference>
<dbReference type="InterPro" id="IPR036388">
    <property type="entry name" value="WH-like_DNA-bd_sf"/>
</dbReference>
<dbReference type="PANTHER" id="PTHR11829:SF388">
    <property type="entry name" value="FORK HEAD DOMAIN-CONTAINING PROTEIN L1-RELATED"/>
    <property type="match status" value="1"/>
</dbReference>
<dbReference type="InterPro" id="IPR001766">
    <property type="entry name" value="Fork_head_dom"/>
</dbReference>
<gene>
    <name evidence="10" type="ORF">HERILL_LOCUS5952</name>
</gene>